<dbReference type="PROSITE" id="PS00893">
    <property type="entry name" value="NUDIX_BOX"/>
    <property type="match status" value="1"/>
</dbReference>
<evidence type="ECO:0000259" key="2">
    <source>
        <dbReference type="PROSITE" id="PS51462"/>
    </source>
</evidence>
<dbReference type="InterPro" id="IPR020084">
    <property type="entry name" value="NUDIX_hydrolase_CS"/>
</dbReference>
<sequence length="204" mass="22104">MTKSFTLEGQETKFDGFYQLDMLTLSSSGIEGSYTREVFMRGHSACVLVFDPVLDKVLLIEELRAGNIAAGLAPEDCYALSPIAGMVDEGETPFDAVIREGIEEAGIDLAGHVFYGPRRTLPSPGGSSEIIHHYLAIADLNQITDGETFGEAGEHEFTTVRLMSREEAEEKVLGGIGNGLTATCLMWLENMILTGRIQLEKAAA</sequence>
<gene>
    <name evidence="3" type="ORF">LCGC14_0113190</name>
</gene>
<reference evidence="3" key="1">
    <citation type="journal article" date="2015" name="Nature">
        <title>Complex archaea that bridge the gap between prokaryotes and eukaryotes.</title>
        <authorList>
            <person name="Spang A."/>
            <person name="Saw J.H."/>
            <person name="Jorgensen S.L."/>
            <person name="Zaremba-Niedzwiedzka K."/>
            <person name="Martijn J."/>
            <person name="Lind A.E."/>
            <person name="van Eijk R."/>
            <person name="Schleper C."/>
            <person name="Guy L."/>
            <person name="Ettema T.J."/>
        </authorList>
    </citation>
    <scope>NUCLEOTIDE SEQUENCE</scope>
</reference>
<protein>
    <recommendedName>
        <fullName evidence="2">Nudix hydrolase domain-containing protein</fullName>
    </recommendedName>
</protein>
<dbReference type="EMBL" id="LAZR01000033">
    <property type="protein sequence ID" value="KKO01964.1"/>
    <property type="molecule type" value="Genomic_DNA"/>
</dbReference>
<dbReference type="SUPFAM" id="SSF55811">
    <property type="entry name" value="Nudix"/>
    <property type="match status" value="1"/>
</dbReference>
<dbReference type="InterPro" id="IPR015797">
    <property type="entry name" value="NUDIX_hydrolase-like_dom_sf"/>
</dbReference>
<dbReference type="Gene3D" id="3.90.79.10">
    <property type="entry name" value="Nucleoside Triphosphate Pyrophosphohydrolase"/>
    <property type="match status" value="1"/>
</dbReference>
<evidence type="ECO:0000313" key="3">
    <source>
        <dbReference type="EMBL" id="KKO01964.1"/>
    </source>
</evidence>
<proteinExistence type="predicted"/>
<dbReference type="AlphaFoldDB" id="A0A0F9YBV6"/>
<comment type="caution">
    <text evidence="3">The sequence shown here is derived from an EMBL/GenBank/DDBJ whole genome shotgun (WGS) entry which is preliminary data.</text>
</comment>
<keyword evidence="1" id="KW-0378">Hydrolase</keyword>
<dbReference type="Pfam" id="PF00293">
    <property type="entry name" value="NUDIX"/>
    <property type="match status" value="1"/>
</dbReference>
<evidence type="ECO:0000256" key="1">
    <source>
        <dbReference type="ARBA" id="ARBA00022801"/>
    </source>
</evidence>
<organism evidence="3">
    <name type="scientific">marine sediment metagenome</name>
    <dbReference type="NCBI Taxonomy" id="412755"/>
    <lineage>
        <taxon>unclassified sequences</taxon>
        <taxon>metagenomes</taxon>
        <taxon>ecological metagenomes</taxon>
    </lineage>
</organism>
<dbReference type="InterPro" id="IPR000086">
    <property type="entry name" value="NUDIX_hydrolase_dom"/>
</dbReference>
<dbReference type="GO" id="GO:0016787">
    <property type="term" value="F:hydrolase activity"/>
    <property type="evidence" value="ECO:0007669"/>
    <property type="project" value="UniProtKB-KW"/>
</dbReference>
<dbReference type="PROSITE" id="PS51462">
    <property type="entry name" value="NUDIX"/>
    <property type="match status" value="1"/>
</dbReference>
<name>A0A0F9YBV6_9ZZZZ</name>
<feature type="domain" description="Nudix hydrolase" evidence="2">
    <location>
        <begin position="40"/>
        <end position="190"/>
    </location>
</feature>
<accession>A0A0F9YBV6</accession>